<dbReference type="PANTHER" id="PTHR32261">
    <property type="entry name" value="CALCIUM HOMEOSTASIS MODULATOR PROTEIN"/>
    <property type="match status" value="1"/>
</dbReference>
<evidence type="ECO:0000313" key="10">
    <source>
        <dbReference type="Ensembl" id="ENSXCOP00000021933.1"/>
    </source>
</evidence>
<evidence type="ECO:0000256" key="8">
    <source>
        <dbReference type="ARBA" id="ARBA00023303"/>
    </source>
</evidence>
<reference evidence="10" key="2">
    <citation type="submission" date="2025-09" db="UniProtKB">
        <authorList>
            <consortium name="Ensembl"/>
        </authorList>
    </citation>
    <scope>IDENTIFICATION</scope>
</reference>
<dbReference type="Pfam" id="PF14798">
    <property type="entry name" value="Ca_hom_mod"/>
    <property type="match status" value="1"/>
</dbReference>
<comment type="similarity">
    <text evidence="2">Belongs to the CALHM family.</text>
</comment>
<organism evidence="10 11">
    <name type="scientific">Xiphophorus couchianus</name>
    <name type="common">Monterrey platyfish</name>
    <dbReference type="NCBI Taxonomy" id="32473"/>
    <lineage>
        <taxon>Eukaryota</taxon>
        <taxon>Metazoa</taxon>
        <taxon>Chordata</taxon>
        <taxon>Craniata</taxon>
        <taxon>Vertebrata</taxon>
        <taxon>Euteleostomi</taxon>
        <taxon>Actinopterygii</taxon>
        <taxon>Neopterygii</taxon>
        <taxon>Teleostei</taxon>
        <taxon>Neoteleostei</taxon>
        <taxon>Acanthomorphata</taxon>
        <taxon>Ovalentaria</taxon>
        <taxon>Atherinomorphae</taxon>
        <taxon>Cyprinodontiformes</taxon>
        <taxon>Poeciliidae</taxon>
        <taxon>Poeciliinae</taxon>
        <taxon>Xiphophorus</taxon>
    </lineage>
</organism>
<evidence type="ECO:0000256" key="5">
    <source>
        <dbReference type="ARBA" id="ARBA00022989"/>
    </source>
</evidence>
<dbReference type="Ensembl" id="ENSXCOT00000022200.1">
    <property type="protein sequence ID" value="ENSXCOP00000021933.1"/>
    <property type="gene ID" value="ENSXCOG00000016392.1"/>
</dbReference>
<feature type="transmembrane region" description="Helical" evidence="9">
    <location>
        <begin position="91"/>
        <end position="111"/>
    </location>
</feature>
<evidence type="ECO:0000313" key="11">
    <source>
        <dbReference type="Proteomes" id="UP000261380"/>
    </source>
</evidence>
<dbReference type="GO" id="GO:1904669">
    <property type="term" value="P:ATP export"/>
    <property type="evidence" value="ECO:0007669"/>
    <property type="project" value="UniProtKB-ARBA"/>
</dbReference>
<dbReference type="InterPro" id="IPR029569">
    <property type="entry name" value="CALHM"/>
</dbReference>
<evidence type="ECO:0000256" key="1">
    <source>
        <dbReference type="ARBA" id="ARBA00004141"/>
    </source>
</evidence>
<protein>
    <submittedName>
        <fullName evidence="10">Uncharacterized protein</fullName>
    </submittedName>
</protein>
<dbReference type="PANTHER" id="PTHR32261:SF4">
    <property type="entry name" value="CALCIUM HOMEOSTASIS MODULATOR PROTEIN 6"/>
    <property type="match status" value="1"/>
</dbReference>
<feature type="transmembrane region" description="Helical" evidence="9">
    <location>
        <begin position="52"/>
        <end position="71"/>
    </location>
</feature>
<keyword evidence="4 9" id="KW-0812">Transmembrane</keyword>
<proteinExistence type="inferred from homology"/>
<dbReference type="GO" id="GO:0005886">
    <property type="term" value="C:plasma membrane"/>
    <property type="evidence" value="ECO:0007669"/>
    <property type="project" value="TreeGrafter"/>
</dbReference>
<evidence type="ECO:0000256" key="2">
    <source>
        <dbReference type="ARBA" id="ARBA00008497"/>
    </source>
</evidence>
<keyword evidence="11" id="KW-1185">Reference proteome</keyword>
<evidence type="ECO:0000256" key="9">
    <source>
        <dbReference type="SAM" id="Phobius"/>
    </source>
</evidence>
<dbReference type="GeneTree" id="ENSGT00610000087461"/>
<comment type="subcellular location">
    <subcellularLocation>
        <location evidence="1">Membrane</location>
        <topology evidence="1">Multi-pass membrane protein</topology>
    </subcellularLocation>
</comment>
<evidence type="ECO:0000256" key="4">
    <source>
        <dbReference type="ARBA" id="ARBA00022692"/>
    </source>
</evidence>
<dbReference type="GO" id="GO:0005261">
    <property type="term" value="F:monoatomic cation channel activity"/>
    <property type="evidence" value="ECO:0007669"/>
    <property type="project" value="TreeGrafter"/>
</dbReference>
<name>A0A3B5MCF8_9TELE</name>
<keyword evidence="6" id="KW-0406">Ion transport</keyword>
<keyword evidence="8" id="KW-0407">Ion channel</keyword>
<dbReference type="Proteomes" id="UP000261380">
    <property type="component" value="Unplaced"/>
</dbReference>
<keyword evidence="3" id="KW-0813">Transport</keyword>
<reference evidence="10" key="1">
    <citation type="submission" date="2025-08" db="UniProtKB">
        <authorList>
            <consortium name="Ensembl"/>
        </authorList>
    </citation>
    <scope>IDENTIFICATION</scope>
</reference>
<evidence type="ECO:0000256" key="7">
    <source>
        <dbReference type="ARBA" id="ARBA00023136"/>
    </source>
</evidence>
<keyword evidence="7 9" id="KW-0472">Membrane</keyword>
<accession>A0A3B5MCF8</accession>
<evidence type="ECO:0000256" key="6">
    <source>
        <dbReference type="ARBA" id="ARBA00023065"/>
    </source>
</evidence>
<keyword evidence="5 9" id="KW-1133">Transmembrane helix</keyword>
<evidence type="ECO:0000256" key="3">
    <source>
        <dbReference type="ARBA" id="ARBA00022448"/>
    </source>
</evidence>
<dbReference type="AlphaFoldDB" id="A0A3B5MCF8"/>
<sequence>MDFKNNWISKLKGEFSKSPVATTLSFGLIQMAFEKLVEVDFECPCDSRYNQLHSLTCFIVPPIVVFLLMFAIKCHCKPLRTFDCKSCIKSVCKAVSITIISATIWLIIVFFDGRYYACAKTSWTGTYETIKNDEPLKWCKPDTDSSNSSQELLDKTQLWYSESQVRNKLDLHKLISLNHRCPSPVFNNYHPVFRQIMTSFIKPDHLIPLLNYKLTKINHICSFFSLTTPRSYYYQTHSTNKSSQWSLSDNTKETERSHIP</sequence>